<evidence type="ECO:0000313" key="2">
    <source>
        <dbReference type="EMBL" id="MCK8788201.1"/>
    </source>
</evidence>
<comment type="caution">
    <text evidence="2">The sequence shown here is derived from an EMBL/GenBank/DDBJ whole genome shotgun (WGS) entry which is preliminary data.</text>
</comment>
<feature type="compositionally biased region" description="Basic residues" evidence="1">
    <location>
        <begin position="34"/>
        <end position="46"/>
    </location>
</feature>
<reference evidence="2" key="1">
    <citation type="submission" date="2022-04" db="EMBL/GenBank/DDBJ databases">
        <title>Roseomonas acroporae sp. nov., isolated from coral Acropora digitifera.</title>
        <authorList>
            <person name="Sun H."/>
        </authorList>
    </citation>
    <scope>NUCLEOTIDE SEQUENCE</scope>
    <source>
        <strain evidence="2">NAR14</strain>
    </source>
</reference>
<evidence type="ECO:0000256" key="1">
    <source>
        <dbReference type="SAM" id="MobiDB-lite"/>
    </source>
</evidence>
<accession>A0A9X2BYA9</accession>
<feature type="compositionally biased region" description="Low complexity" evidence="1">
    <location>
        <begin position="47"/>
        <end position="59"/>
    </location>
</feature>
<proteinExistence type="predicted"/>
<feature type="region of interest" description="Disordered" evidence="1">
    <location>
        <begin position="23"/>
        <end position="65"/>
    </location>
</feature>
<sequence length="65" mass="7239">MAISIHTGLPRAPEEIAENNAWLEARGLKSAPPPKRKRTSKPRTAKPTKAQLAAQAKRQAAWRER</sequence>
<name>A0A9X2BYA9_9PROT</name>
<organism evidence="2 3">
    <name type="scientific">Roseomonas acroporae</name>
    <dbReference type="NCBI Taxonomy" id="2937791"/>
    <lineage>
        <taxon>Bacteria</taxon>
        <taxon>Pseudomonadati</taxon>
        <taxon>Pseudomonadota</taxon>
        <taxon>Alphaproteobacteria</taxon>
        <taxon>Acetobacterales</taxon>
        <taxon>Roseomonadaceae</taxon>
        <taxon>Roseomonas</taxon>
    </lineage>
</organism>
<dbReference type="Proteomes" id="UP001139516">
    <property type="component" value="Unassembled WGS sequence"/>
</dbReference>
<dbReference type="AlphaFoldDB" id="A0A9X2BYA9"/>
<dbReference type="RefSeq" id="WP_248670242.1">
    <property type="nucleotide sequence ID" value="NZ_JALPRX010000212.1"/>
</dbReference>
<gene>
    <name evidence="2" type="ORF">M0638_28020</name>
</gene>
<protein>
    <submittedName>
        <fullName evidence="2">Uncharacterized protein</fullName>
    </submittedName>
</protein>
<dbReference type="EMBL" id="JALPRX010000212">
    <property type="protein sequence ID" value="MCK8788201.1"/>
    <property type="molecule type" value="Genomic_DNA"/>
</dbReference>
<evidence type="ECO:0000313" key="3">
    <source>
        <dbReference type="Proteomes" id="UP001139516"/>
    </source>
</evidence>
<keyword evidence="3" id="KW-1185">Reference proteome</keyword>